<protein>
    <submittedName>
        <fullName evidence="2">Uncharacterized protein</fullName>
    </submittedName>
</protein>
<dbReference type="PANTHER" id="PTHR22878">
    <property type="entry name" value="DYNEIN HEAVY CHAIN 6, AXONEMAL-LIKE-RELATED"/>
    <property type="match status" value="1"/>
</dbReference>
<comment type="caution">
    <text evidence="2">The sequence shown here is derived from an EMBL/GenBank/DDBJ whole genome shotgun (WGS) entry which is preliminary data.</text>
</comment>
<evidence type="ECO:0000256" key="1">
    <source>
        <dbReference type="SAM" id="Coils"/>
    </source>
</evidence>
<name>A0A418BAJ9_9STRA</name>
<dbReference type="InterPro" id="IPR026983">
    <property type="entry name" value="DHC"/>
</dbReference>
<proteinExistence type="predicted"/>
<dbReference type="GO" id="GO:0045505">
    <property type="term" value="F:dynein intermediate chain binding"/>
    <property type="evidence" value="ECO:0007669"/>
    <property type="project" value="InterPro"/>
</dbReference>
<dbReference type="VEuPathDB" id="FungiDB:H310_05828"/>
<sequence>MDTVKQLDAKYPPLLDPFCRTLGVEQVDVVNKLTSSERIGANYNLSACNLVIRKHHHAVHGLIFIDDEANRVQEHFVTLRPPSPVHDKGTELPLVTTSGKPVYAADGVVVSLSRTRSLDGDKASRPSQPPPLAPTEIVDRYLHYLDKIIDDSDIVPMNASWTEHIQTLIARAVSKVQSCQKDALVANMFAETLQCYMYSIKKAILDYMLLRQVTQVRLGIPGGVPPAFQAHEKWKWGQSYATFICVTAGWKERKRRAEEHIQQNLMLIDTHLMALHYMWGDFEDLLLVDIPTSSEMAQQFAPLDIRAFEKRQMAHATNVKRTLMEKWFAKAKRILTAAKNDEVLASALLQPKHYFDCIATLMSLQLHVQLSLMNILYNIPSCLTHIDRVETKFEPSIILGGSPFLWAVGLHEEEVVNAADTIRTILQDNLAHAQALRTKYSKYSVVAAGDLPLEHFVAQTHDIASYKQEVQKFTQFANQITKENDHIGATTTSNLFHIDCSQLNAGLLQKASHFIQQLFHAFSDTTLRMNRDIRQQFKLIAGRLARKPIDLHELVEFEQCPAVTGLSVSSEVIASTCKTFQWKHQIEKILRDGDFSLQHERSRIETAFIAKRSRFQAELEELEAEVNSFQKKSDLRHATTYVVQLGKVRDAITQARNTINIISEEEAKLGWVQTDFMQLDYICEALEPYDQLWRTARDFREASVKWMRGNIFELDAKARATRF</sequence>
<dbReference type="Proteomes" id="UP000285060">
    <property type="component" value="Unassembled WGS sequence"/>
</dbReference>
<organism evidence="2 3">
    <name type="scientific">Aphanomyces invadans</name>
    <dbReference type="NCBI Taxonomy" id="157072"/>
    <lineage>
        <taxon>Eukaryota</taxon>
        <taxon>Sar</taxon>
        <taxon>Stramenopiles</taxon>
        <taxon>Oomycota</taxon>
        <taxon>Saprolegniomycetes</taxon>
        <taxon>Saprolegniales</taxon>
        <taxon>Verrucalvaceae</taxon>
        <taxon>Aphanomyces</taxon>
    </lineage>
</organism>
<evidence type="ECO:0000313" key="3">
    <source>
        <dbReference type="Proteomes" id="UP000285060"/>
    </source>
</evidence>
<dbReference type="GO" id="GO:0030286">
    <property type="term" value="C:dynein complex"/>
    <property type="evidence" value="ECO:0007669"/>
    <property type="project" value="InterPro"/>
</dbReference>
<accession>A0A418BAJ9</accession>
<keyword evidence="3" id="KW-1185">Reference proteome</keyword>
<gene>
    <name evidence="2" type="ORF">DYB32_000233</name>
</gene>
<reference evidence="2 3" key="1">
    <citation type="submission" date="2018-08" db="EMBL/GenBank/DDBJ databases">
        <title>Aphanomyces genome sequencing and annotation.</title>
        <authorList>
            <person name="Minardi D."/>
            <person name="Oidtmann B."/>
            <person name="Van Der Giezen M."/>
            <person name="Studholme D.J."/>
        </authorList>
    </citation>
    <scope>NUCLEOTIDE SEQUENCE [LARGE SCALE GENOMIC DNA]</scope>
    <source>
        <strain evidence="2 3">NJM0002</strain>
    </source>
</reference>
<dbReference type="PANTHER" id="PTHR22878:SF70">
    <property type="entry name" value="DYNEIN HEAVY CHAIN 2, AXONEMAL"/>
    <property type="match status" value="1"/>
</dbReference>
<feature type="coiled-coil region" evidence="1">
    <location>
        <begin position="605"/>
        <end position="632"/>
    </location>
</feature>
<dbReference type="AlphaFoldDB" id="A0A418BAJ9"/>
<dbReference type="EMBL" id="QUSY01000005">
    <property type="protein sequence ID" value="RHY35270.1"/>
    <property type="molecule type" value="Genomic_DNA"/>
</dbReference>
<dbReference type="GO" id="GO:0051959">
    <property type="term" value="F:dynein light intermediate chain binding"/>
    <property type="evidence" value="ECO:0007669"/>
    <property type="project" value="InterPro"/>
</dbReference>
<dbReference type="GO" id="GO:0007018">
    <property type="term" value="P:microtubule-based movement"/>
    <property type="evidence" value="ECO:0007669"/>
    <property type="project" value="InterPro"/>
</dbReference>
<evidence type="ECO:0000313" key="2">
    <source>
        <dbReference type="EMBL" id="RHY35270.1"/>
    </source>
</evidence>
<keyword evidence="1" id="KW-0175">Coiled coil</keyword>